<dbReference type="InterPro" id="IPR020846">
    <property type="entry name" value="MFS_dom"/>
</dbReference>
<evidence type="ECO:0000256" key="5">
    <source>
        <dbReference type="SAM" id="MobiDB-lite"/>
    </source>
</evidence>
<sequence length="574" mass="62810">MSVPAKAAEQNGECANNGSDPPPETTEKPTQKTASVPPSNGSAQSGSVPVRSSHIGRFGTWVFSWMVPGLGMFNESYYIFSVGNVKPIWREQYPKCWKDGVGCPESFLHALDYSQVAGLFAGMICLGLVVDQIGRKWASVTTAGIMFVAGVLLTAAEGPTAHAVFAFVTAAQALFGFGCGGEFPVAAASAAERAESTDELKGLRGQTTVLVFSMQGWGNILNLSVLLFFLAVQGQTGPDYSFRALSVTWRMQYALGLLPIMYMLAYRIFYLKESTVWQEQRQRQKEGKLAVSADRRRERRQRLWLFVKSYWHRLVGAAVGWFAWDFYYYGNKLFQSEFINVIHPGSNLIGLLEYNLLNSSVALFGYYFAAFTIDRLWMGRRRMQIAGFAAVFALFLACGLAFYSLTATTKALQGFQAMYYISSFFAQFVNATTFLLASELFPTEYRGMAHGISAAVGKLGALSADIIMGVVDDRMKFILSAAAGAVGVLVTLVFIPEITSLDLKEGDTRWDLMKKGAGDSYTGEAVNPANLSWFEGMIGVGRPYKETLKRAQSQRASIDGHVSKDGQAPGVAAA</sequence>
<evidence type="ECO:0000313" key="8">
    <source>
        <dbReference type="EMBL" id="CAL5224337.1"/>
    </source>
</evidence>
<feature type="transmembrane region" description="Helical" evidence="6">
    <location>
        <begin position="385"/>
        <end position="405"/>
    </location>
</feature>
<dbReference type="PROSITE" id="PS50850">
    <property type="entry name" value="MFS"/>
    <property type="match status" value="1"/>
</dbReference>
<feature type="transmembrane region" description="Helical" evidence="6">
    <location>
        <begin position="113"/>
        <end position="130"/>
    </location>
</feature>
<feature type="region of interest" description="Disordered" evidence="5">
    <location>
        <begin position="1"/>
        <end position="51"/>
    </location>
</feature>
<feature type="compositionally biased region" description="Polar residues" evidence="5">
    <location>
        <begin position="34"/>
        <end position="47"/>
    </location>
</feature>
<evidence type="ECO:0000256" key="6">
    <source>
        <dbReference type="SAM" id="Phobius"/>
    </source>
</evidence>
<evidence type="ECO:0000256" key="4">
    <source>
        <dbReference type="ARBA" id="ARBA00023136"/>
    </source>
</evidence>
<dbReference type="PROSITE" id="PS00216">
    <property type="entry name" value="SUGAR_TRANSPORT_1"/>
    <property type="match status" value="1"/>
</dbReference>
<comment type="caution">
    <text evidence="8">The sequence shown here is derived from an EMBL/GenBank/DDBJ whole genome shotgun (WGS) entry which is preliminary data.</text>
</comment>
<feature type="domain" description="Major facilitator superfamily (MFS) profile" evidence="7">
    <location>
        <begin position="64"/>
        <end position="499"/>
    </location>
</feature>
<name>A0ABP1G3C6_9CHLO</name>
<evidence type="ECO:0000259" key="7">
    <source>
        <dbReference type="PROSITE" id="PS50850"/>
    </source>
</evidence>
<dbReference type="EMBL" id="CAXHTA020000010">
    <property type="protein sequence ID" value="CAL5224337.1"/>
    <property type="molecule type" value="Genomic_DNA"/>
</dbReference>
<comment type="subcellular location">
    <subcellularLocation>
        <location evidence="1">Membrane</location>
        <topology evidence="1">Multi-pass membrane protein</topology>
    </subcellularLocation>
</comment>
<evidence type="ECO:0000256" key="3">
    <source>
        <dbReference type="ARBA" id="ARBA00022989"/>
    </source>
</evidence>
<dbReference type="InterPro" id="IPR036259">
    <property type="entry name" value="MFS_trans_sf"/>
</dbReference>
<evidence type="ECO:0000256" key="2">
    <source>
        <dbReference type="ARBA" id="ARBA00022692"/>
    </source>
</evidence>
<feature type="transmembrane region" description="Helical" evidence="6">
    <location>
        <begin position="303"/>
        <end position="324"/>
    </location>
</feature>
<feature type="transmembrane region" description="Helical" evidence="6">
    <location>
        <begin position="162"/>
        <end position="188"/>
    </location>
</feature>
<keyword evidence="2 6" id="KW-0812">Transmembrane</keyword>
<evidence type="ECO:0000313" key="9">
    <source>
        <dbReference type="Proteomes" id="UP001497392"/>
    </source>
</evidence>
<evidence type="ECO:0000256" key="1">
    <source>
        <dbReference type="ARBA" id="ARBA00004141"/>
    </source>
</evidence>
<dbReference type="InterPro" id="IPR005829">
    <property type="entry name" value="Sugar_transporter_CS"/>
</dbReference>
<feature type="transmembrane region" description="Helical" evidence="6">
    <location>
        <begin position="477"/>
        <end position="495"/>
    </location>
</feature>
<dbReference type="SUPFAM" id="SSF103473">
    <property type="entry name" value="MFS general substrate transporter"/>
    <property type="match status" value="1"/>
</dbReference>
<organism evidence="8 9">
    <name type="scientific">Coccomyxa viridis</name>
    <dbReference type="NCBI Taxonomy" id="1274662"/>
    <lineage>
        <taxon>Eukaryota</taxon>
        <taxon>Viridiplantae</taxon>
        <taxon>Chlorophyta</taxon>
        <taxon>core chlorophytes</taxon>
        <taxon>Trebouxiophyceae</taxon>
        <taxon>Trebouxiophyceae incertae sedis</taxon>
        <taxon>Coccomyxaceae</taxon>
        <taxon>Coccomyxa</taxon>
    </lineage>
</organism>
<dbReference type="Proteomes" id="UP001497392">
    <property type="component" value="Unassembled WGS sequence"/>
</dbReference>
<reference evidence="8 9" key="1">
    <citation type="submission" date="2024-06" db="EMBL/GenBank/DDBJ databases">
        <authorList>
            <person name="Kraege A."/>
            <person name="Thomma B."/>
        </authorList>
    </citation>
    <scope>NUCLEOTIDE SEQUENCE [LARGE SCALE GENOMIC DNA]</scope>
</reference>
<dbReference type="Pfam" id="PF00083">
    <property type="entry name" value="Sugar_tr"/>
    <property type="match status" value="1"/>
</dbReference>
<keyword evidence="9" id="KW-1185">Reference proteome</keyword>
<feature type="transmembrane region" description="Helical" evidence="6">
    <location>
        <begin position="251"/>
        <end position="271"/>
    </location>
</feature>
<feature type="region of interest" description="Disordered" evidence="5">
    <location>
        <begin position="555"/>
        <end position="574"/>
    </location>
</feature>
<keyword evidence="4 6" id="KW-0472">Membrane</keyword>
<dbReference type="Gene3D" id="1.20.1250.20">
    <property type="entry name" value="MFS general substrate transporter like domains"/>
    <property type="match status" value="1"/>
</dbReference>
<keyword evidence="3 6" id="KW-1133">Transmembrane helix</keyword>
<feature type="transmembrane region" description="Helical" evidence="6">
    <location>
        <begin position="209"/>
        <end position="231"/>
    </location>
</feature>
<accession>A0ABP1G3C6</accession>
<gene>
    <name evidence="8" type="primary">g7009</name>
    <name evidence="8" type="ORF">VP750_LOCUS5996</name>
</gene>
<feature type="transmembrane region" description="Helical" evidence="6">
    <location>
        <begin position="417"/>
        <end position="437"/>
    </location>
</feature>
<dbReference type="PANTHER" id="PTHR24064">
    <property type="entry name" value="SOLUTE CARRIER FAMILY 22 MEMBER"/>
    <property type="match status" value="1"/>
</dbReference>
<proteinExistence type="predicted"/>
<feature type="transmembrane region" description="Helical" evidence="6">
    <location>
        <begin position="354"/>
        <end position="373"/>
    </location>
</feature>
<feature type="transmembrane region" description="Helical" evidence="6">
    <location>
        <begin position="61"/>
        <end position="80"/>
    </location>
</feature>
<feature type="transmembrane region" description="Helical" evidence="6">
    <location>
        <begin position="137"/>
        <end position="156"/>
    </location>
</feature>
<dbReference type="InterPro" id="IPR005828">
    <property type="entry name" value="MFS_sugar_transport-like"/>
</dbReference>
<protein>
    <submittedName>
        <fullName evidence="8">G7009 protein</fullName>
    </submittedName>
</protein>